<reference evidence="2 3" key="1">
    <citation type="submission" date="2024-12" db="EMBL/GenBank/DDBJ databases">
        <title>The unique morphological basis and parallel evolutionary history of personate flowers in Penstemon.</title>
        <authorList>
            <person name="Depatie T.H."/>
            <person name="Wessinger C.A."/>
        </authorList>
    </citation>
    <scope>NUCLEOTIDE SEQUENCE [LARGE SCALE GENOMIC DNA]</scope>
    <source>
        <strain evidence="2">WTNN_2</strain>
        <tissue evidence="2">Leaf</tissue>
    </source>
</reference>
<feature type="region of interest" description="Disordered" evidence="1">
    <location>
        <begin position="334"/>
        <end position="358"/>
    </location>
</feature>
<gene>
    <name evidence="2" type="ORF">ACJIZ3_011898</name>
</gene>
<feature type="compositionally biased region" description="Polar residues" evidence="1">
    <location>
        <begin position="580"/>
        <end position="599"/>
    </location>
</feature>
<dbReference type="EMBL" id="JBJXBP010000001">
    <property type="protein sequence ID" value="KAL3850016.1"/>
    <property type="molecule type" value="Genomic_DNA"/>
</dbReference>
<comment type="caution">
    <text evidence="2">The sequence shown here is derived from an EMBL/GenBank/DDBJ whole genome shotgun (WGS) entry which is preliminary data.</text>
</comment>
<dbReference type="AlphaFoldDB" id="A0ABD3UM11"/>
<sequence>MASSSPLIFDISSDEEADFGDAAKSGGGVGGLGDREDHNWLSELLGEVDRSNKVDRDIYDDTDDDVVLLGEVFLNPPKKSRQKSVKPSAKVGGGCGSDNDDDDCVVLDGNPDKVAFVGNGRTDDVDDSDDLVIVGEKGEVACRDFPHSRHLCAKFLFASTPHNVHCSQCHCYVCDSLAPCTLWGTGTSSIDHCHATDKEEYWRAERKSTKKGDKPMPVPLTMSNASFLAGVHQNTQLPALTPPLPNSLLPTQGLRPVTMRSCSTSYNTSVPNAINQGRIHPPGDNVPRYKPQLQVVSPQLHNAFNSNVSLRDKSYNAENKSSRFSPTRAVLKKTGFTGASPNNRRGFRSPLSRNPTLKRSHAIQTPSLNVYQGSSQRNIRSRVANSVINQRKMSASPSIDARCANHISSQPQIQTHLISSSQVRDPAAQPQIHSSSHLSSNFGNVVSSLEPQVASQTNAGNFENMILSQPDLVFQPNCFVSSQDFAANQSDIGSALLNQHSRSITSSNPNMSNTFEHQSSQPDAWNNSCSLSQSGLPMCSVDFDFEWGASPSHDNLQAPAEISQPQTAAPADDHHRSIPQVDNNFNQKSVAPVDNSSLLDDTGSHFPVTTNPDTLDFQFESWLFENQSLPGAFVGPVSPHWNVVSPEPSSIEAGTLFDI</sequence>
<accession>A0ABD3UM11</accession>
<dbReference type="InterPro" id="IPR053234">
    <property type="entry name" value="RPM1_Interactor"/>
</dbReference>
<dbReference type="PANTHER" id="PTHR33443">
    <property type="entry name" value="ZGC:112980"/>
    <property type="match status" value="1"/>
</dbReference>
<protein>
    <submittedName>
        <fullName evidence="2">Uncharacterized protein</fullName>
    </submittedName>
</protein>
<organism evidence="2 3">
    <name type="scientific">Penstemon smallii</name>
    <dbReference type="NCBI Taxonomy" id="265156"/>
    <lineage>
        <taxon>Eukaryota</taxon>
        <taxon>Viridiplantae</taxon>
        <taxon>Streptophyta</taxon>
        <taxon>Embryophyta</taxon>
        <taxon>Tracheophyta</taxon>
        <taxon>Spermatophyta</taxon>
        <taxon>Magnoliopsida</taxon>
        <taxon>eudicotyledons</taxon>
        <taxon>Gunneridae</taxon>
        <taxon>Pentapetalae</taxon>
        <taxon>asterids</taxon>
        <taxon>lamiids</taxon>
        <taxon>Lamiales</taxon>
        <taxon>Plantaginaceae</taxon>
        <taxon>Cheloneae</taxon>
        <taxon>Penstemon</taxon>
    </lineage>
</organism>
<feature type="region of interest" description="Disordered" evidence="1">
    <location>
        <begin position="562"/>
        <end position="605"/>
    </location>
</feature>
<proteinExistence type="predicted"/>
<dbReference type="PANTHER" id="PTHR33443:SF35">
    <property type="entry name" value="VQ DOMAIN-CONTAINING PROTEIN"/>
    <property type="match status" value="1"/>
</dbReference>
<keyword evidence="3" id="KW-1185">Reference proteome</keyword>
<evidence type="ECO:0000313" key="3">
    <source>
        <dbReference type="Proteomes" id="UP001634393"/>
    </source>
</evidence>
<evidence type="ECO:0000256" key="1">
    <source>
        <dbReference type="SAM" id="MobiDB-lite"/>
    </source>
</evidence>
<dbReference type="Proteomes" id="UP001634393">
    <property type="component" value="Unassembled WGS sequence"/>
</dbReference>
<evidence type="ECO:0000313" key="2">
    <source>
        <dbReference type="EMBL" id="KAL3850016.1"/>
    </source>
</evidence>
<name>A0ABD3UM11_9LAMI</name>